<feature type="compositionally biased region" description="Low complexity" evidence="4">
    <location>
        <begin position="136"/>
        <end position="163"/>
    </location>
</feature>
<dbReference type="CDD" id="cd21075">
    <property type="entry name" value="DBD_XPA-like"/>
    <property type="match status" value="1"/>
</dbReference>
<accession>A0A8H6XY46</accession>
<evidence type="ECO:0000256" key="2">
    <source>
        <dbReference type="ARBA" id="ARBA00022833"/>
    </source>
</evidence>
<organism evidence="5 6">
    <name type="scientific">Mycena venus</name>
    <dbReference type="NCBI Taxonomy" id="2733690"/>
    <lineage>
        <taxon>Eukaryota</taxon>
        <taxon>Fungi</taxon>
        <taxon>Dikarya</taxon>
        <taxon>Basidiomycota</taxon>
        <taxon>Agaricomycotina</taxon>
        <taxon>Agaricomycetes</taxon>
        <taxon>Agaricomycetidae</taxon>
        <taxon>Agaricales</taxon>
        <taxon>Marasmiineae</taxon>
        <taxon>Mycenaceae</taxon>
        <taxon>Mycena</taxon>
    </lineage>
</organism>
<dbReference type="Proteomes" id="UP000620124">
    <property type="component" value="Unassembled WGS sequence"/>
</dbReference>
<evidence type="ECO:0000256" key="1">
    <source>
        <dbReference type="ARBA" id="ARBA00004123"/>
    </source>
</evidence>
<evidence type="ECO:0000256" key="3">
    <source>
        <dbReference type="ARBA" id="ARBA00023242"/>
    </source>
</evidence>
<feature type="compositionally biased region" description="Basic and acidic residues" evidence="4">
    <location>
        <begin position="44"/>
        <end position="70"/>
    </location>
</feature>
<comment type="subcellular location">
    <subcellularLocation>
        <location evidence="1">Nucleus</location>
    </subcellularLocation>
</comment>
<sequence>MGWFDDNHPMGSRADEEMEDATEAMGWNKWYRDPQPAGGASEPARVERSESEWDESKWRKSNLREGDTMAKGKAKTMYLLTDKDLLPLQYQKQMNSRGFNNMKMYKKREVERLSWKKYGGPNGLKAAKEDKKNGVKAASPKKATGAGKATSSASAATAAKVGVLGKGKGKATSGADALEDE</sequence>
<reference evidence="5" key="1">
    <citation type="submission" date="2020-05" db="EMBL/GenBank/DDBJ databases">
        <title>Mycena genomes resolve the evolution of fungal bioluminescence.</title>
        <authorList>
            <person name="Tsai I.J."/>
        </authorList>
    </citation>
    <scope>NUCLEOTIDE SEQUENCE</scope>
    <source>
        <strain evidence="5">CCC161011</strain>
    </source>
</reference>
<evidence type="ECO:0000313" key="5">
    <source>
        <dbReference type="EMBL" id="KAF7350448.1"/>
    </source>
</evidence>
<keyword evidence="2" id="KW-0862">Zinc</keyword>
<keyword evidence="6" id="KW-1185">Reference proteome</keyword>
<evidence type="ECO:0000313" key="6">
    <source>
        <dbReference type="Proteomes" id="UP000620124"/>
    </source>
</evidence>
<dbReference type="SUPFAM" id="SSF46955">
    <property type="entry name" value="Putative DNA-binding domain"/>
    <property type="match status" value="1"/>
</dbReference>
<dbReference type="AlphaFoldDB" id="A0A8H6XY46"/>
<name>A0A8H6XY46_9AGAR</name>
<dbReference type="OrthoDB" id="3058642at2759"/>
<gene>
    <name evidence="5" type="ORF">MVEN_01350200</name>
</gene>
<dbReference type="InterPro" id="IPR009061">
    <property type="entry name" value="DNA-bd_dom_put_sf"/>
</dbReference>
<dbReference type="Gene3D" id="3.90.530.10">
    <property type="entry name" value="XPA C-terminal domain"/>
    <property type="match status" value="1"/>
</dbReference>
<dbReference type="GO" id="GO:0005634">
    <property type="term" value="C:nucleus"/>
    <property type="evidence" value="ECO:0007669"/>
    <property type="project" value="UniProtKB-SubCell"/>
</dbReference>
<keyword evidence="3" id="KW-0539">Nucleus</keyword>
<evidence type="ECO:0000256" key="4">
    <source>
        <dbReference type="SAM" id="MobiDB-lite"/>
    </source>
</evidence>
<dbReference type="EMBL" id="JACAZI010000010">
    <property type="protein sequence ID" value="KAF7350448.1"/>
    <property type="molecule type" value="Genomic_DNA"/>
</dbReference>
<comment type="caution">
    <text evidence="5">The sequence shown here is derived from an EMBL/GenBank/DDBJ whole genome shotgun (WGS) entry which is preliminary data.</text>
</comment>
<feature type="region of interest" description="Disordered" evidence="4">
    <location>
        <begin position="116"/>
        <end position="181"/>
    </location>
</feature>
<protein>
    <submittedName>
        <fullName evidence="5">Uncharacterized protein</fullName>
    </submittedName>
</protein>
<feature type="region of interest" description="Disordered" evidence="4">
    <location>
        <begin position="1"/>
        <end position="70"/>
    </location>
</feature>
<dbReference type="InterPro" id="IPR037129">
    <property type="entry name" value="XPA_sf"/>
</dbReference>
<proteinExistence type="predicted"/>